<organism evidence="1 2">
    <name type="scientific">Embleya scabrispora</name>
    <dbReference type="NCBI Taxonomy" id="159449"/>
    <lineage>
        <taxon>Bacteria</taxon>
        <taxon>Bacillati</taxon>
        <taxon>Actinomycetota</taxon>
        <taxon>Actinomycetes</taxon>
        <taxon>Kitasatosporales</taxon>
        <taxon>Streptomycetaceae</taxon>
        <taxon>Embleya</taxon>
    </lineage>
</organism>
<dbReference type="STRING" id="159449.B4N89_21310"/>
<keyword evidence="2" id="KW-1185">Reference proteome</keyword>
<name>A0A1T3P218_9ACTN</name>
<accession>A0A1T3P218</accession>
<proteinExistence type="predicted"/>
<dbReference type="OrthoDB" id="4305196at2"/>
<dbReference type="RefSeq" id="WP_078977437.1">
    <property type="nucleotide sequence ID" value="NZ_MWQN01000001.1"/>
</dbReference>
<dbReference type="EMBL" id="MWQN01000001">
    <property type="protein sequence ID" value="OPC83137.1"/>
    <property type="molecule type" value="Genomic_DNA"/>
</dbReference>
<evidence type="ECO:0000313" key="2">
    <source>
        <dbReference type="Proteomes" id="UP000190037"/>
    </source>
</evidence>
<evidence type="ECO:0000313" key="1">
    <source>
        <dbReference type="EMBL" id="OPC83137.1"/>
    </source>
</evidence>
<dbReference type="PROSITE" id="PS51318">
    <property type="entry name" value="TAT"/>
    <property type="match status" value="1"/>
</dbReference>
<sequence length="156" mass="15950">MRDAGPTRRAVLGAVTAATIAAAVAGCDDGGGSDQGRRKADDAARERAYTATGALLAHYDAVAARHAPLAERIRPLAVELRQHLTAFAGRATHSAPPPGAAPDDLAAATASIADRAQQASDERLVDLDRVSPDLARRLAATSACLAGHAQLLRSAS</sequence>
<evidence type="ECO:0008006" key="3">
    <source>
        <dbReference type="Google" id="ProtNLM"/>
    </source>
</evidence>
<comment type="caution">
    <text evidence="1">The sequence shown here is derived from an EMBL/GenBank/DDBJ whole genome shotgun (WGS) entry which is preliminary data.</text>
</comment>
<reference evidence="1 2" key="1">
    <citation type="submission" date="2017-03" db="EMBL/GenBank/DDBJ databases">
        <title>Draft genome sequence of Streptomyces scabrisporus NF3, endophyte isolated from Amphipterygium adstringens.</title>
        <authorList>
            <person name="Vazquez M."/>
            <person name="Ceapa C.D."/>
            <person name="Rodriguez Luna D."/>
            <person name="Sanchez Esquivel S."/>
        </authorList>
    </citation>
    <scope>NUCLEOTIDE SEQUENCE [LARGE SCALE GENOMIC DNA]</scope>
    <source>
        <strain evidence="1 2">NF3</strain>
    </source>
</reference>
<dbReference type="AlphaFoldDB" id="A0A1T3P218"/>
<dbReference type="PROSITE" id="PS51257">
    <property type="entry name" value="PROKAR_LIPOPROTEIN"/>
    <property type="match status" value="1"/>
</dbReference>
<protein>
    <recommendedName>
        <fullName evidence="3">Lipoprotein</fullName>
    </recommendedName>
</protein>
<dbReference type="Proteomes" id="UP000190037">
    <property type="component" value="Unassembled WGS sequence"/>
</dbReference>
<gene>
    <name evidence="1" type="ORF">B4N89_21310</name>
</gene>
<dbReference type="InterPro" id="IPR006311">
    <property type="entry name" value="TAT_signal"/>
</dbReference>